<accession>A0ABR2AUA2</accession>
<dbReference type="InterPro" id="IPR052929">
    <property type="entry name" value="RNase_H-like_EbsB-rel"/>
</dbReference>
<protein>
    <recommendedName>
        <fullName evidence="1">RNase H type-1 domain-containing protein</fullName>
    </recommendedName>
</protein>
<dbReference type="InterPro" id="IPR044730">
    <property type="entry name" value="RNase_H-like_dom_plant"/>
</dbReference>
<gene>
    <name evidence="2" type="ORF">V6N12_018816</name>
</gene>
<proteinExistence type="predicted"/>
<organism evidence="2 3">
    <name type="scientific">Hibiscus sabdariffa</name>
    <name type="common">roselle</name>
    <dbReference type="NCBI Taxonomy" id="183260"/>
    <lineage>
        <taxon>Eukaryota</taxon>
        <taxon>Viridiplantae</taxon>
        <taxon>Streptophyta</taxon>
        <taxon>Embryophyta</taxon>
        <taxon>Tracheophyta</taxon>
        <taxon>Spermatophyta</taxon>
        <taxon>Magnoliopsida</taxon>
        <taxon>eudicotyledons</taxon>
        <taxon>Gunneridae</taxon>
        <taxon>Pentapetalae</taxon>
        <taxon>rosids</taxon>
        <taxon>malvids</taxon>
        <taxon>Malvales</taxon>
        <taxon>Malvaceae</taxon>
        <taxon>Malvoideae</taxon>
        <taxon>Hibiscus</taxon>
    </lineage>
</organism>
<evidence type="ECO:0000313" key="2">
    <source>
        <dbReference type="EMBL" id="KAK8497698.1"/>
    </source>
</evidence>
<dbReference type="CDD" id="cd06222">
    <property type="entry name" value="RNase_H_like"/>
    <property type="match status" value="1"/>
</dbReference>
<dbReference type="PANTHER" id="PTHR47074:SF61">
    <property type="entry name" value="RNASE H TYPE-1 DOMAIN-CONTAINING PROTEIN"/>
    <property type="match status" value="1"/>
</dbReference>
<dbReference type="Proteomes" id="UP001472677">
    <property type="component" value="Unassembled WGS sequence"/>
</dbReference>
<name>A0ABR2AUA2_9ROSI</name>
<evidence type="ECO:0000313" key="3">
    <source>
        <dbReference type="Proteomes" id="UP001472677"/>
    </source>
</evidence>
<evidence type="ECO:0000259" key="1">
    <source>
        <dbReference type="Pfam" id="PF13456"/>
    </source>
</evidence>
<dbReference type="EMBL" id="JBBPBM010000299">
    <property type="protein sequence ID" value="KAK8497698.1"/>
    <property type="molecule type" value="Genomic_DNA"/>
</dbReference>
<dbReference type="Pfam" id="PF13456">
    <property type="entry name" value="RVT_3"/>
    <property type="match status" value="1"/>
</dbReference>
<reference evidence="2 3" key="1">
    <citation type="journal article" date="2024" name="G3 (Bethesda)">
        <title>Genome assembly of Hibiscus sabdariffa L. provides insights into metabolisms of medicinal natural products.</title>
        <authorList>
            <person name="Kim T."/>
        </authorList>
    </citation>
    <scope>NUCLEOTIDE SEQUENCE [LARGE SCALE GENOMIC DNA]</scope>
    <source>
        <strain evidence="2">TK-2024</strain>
        <tissue evidence="2">Old leaves</tissue>
    </source>
</reference>
<dbReference type="PANTHER" id="PTHR47074">
    <property type="entry name" value="BNAC02G40300D PROTEIN"/>
    <property type="match status" value="1"/>
</dbReference>
<feature type="domain" description="RNase H type-1" evidence="1">
    <location>
        <begin position="11"/>
        <end position="79"/>
    </location>
</feature>
<keyword evidence="3" id="KW-1185">Reference proteome</keyword>
<sequence length="139" mass="15903">MAKARSCEQTVYLVWDLRFRKLVFEGEALSVISKINSSTDDISGINAILENIYKESSYFHSFSFIHVWRSCNEDAYALALEGRRVSWAKSGGRFSFQRRKRVAMEVESVQLNKEVEPLQIDSIASVMDVTQPEFLDLLG</sequence>
<dbReference type="InterPro" id="IPR002156">
    <property type="entry name" value="RNaseH_domain"/>
</dbReference>
<comment type="caution">
    <text evidence="2">The sequence shown here is derived from an EMBL/GenBank/DDBJ whole genome shotgun (WGS) entry which is preliminary data.</text>
</comment>